<sequence length="741" mass="82186">MTDIWADIRRLAGDLQRVQATADKDRLSESNCVEIVAKLISRGLTDVVYTCDGKEYITKKHLLTEIQNECTFAGGRISLSDLAASLHVDFSVVEQAVKQVIEDPDYFLSLDELVTYEFVRKTCSRLEQYLSEHGNISVLNLSTQFNLPVEFINGHILPEVGVSVKATRDGDQLYTDLFIDLQRNKLQALLHCTSRALPLSTFYNQMKVTESIFHKLVAHLSKNNELNGRIVGVNNSLKSTYVPEAQDVLARMWAKAMFDTQHYIPLHAFRKLSINDSAAFLTTIWGKDVNNHVVYLKDHIIDKMWYNQLVDDFKKNIAENRFTSIDDTVNEVTTVLSVNDVEELVSRIIQDAKEGWWHPDDSDFIFASNYVDTVLEKVGNFIKETAQKNAFEIHASLKDAASDKQQPKKAQADDDDDWNTGKGGKGKKGGAKKGGGGGKGKAPANKKAESSTVVIEIPTDDLTEAVTNAGVPEDVVPHIITDLSQLANQSYKREVMEAINSFKPVSGQDQKKAAQELQANVAHSYSALSVYDESTGLFEPALAGDLRSYLRKSVVDRIITTILDTYSSTPTEKMSPQAREKVVAAIPDAHAREQLQHLLQSTASLEDFYNAMETLDACGIVVKSPDKKTKAEFLAKHIADLRAQLAVLEDPPSTLLAVLLLLIALKANAAIDATGKFVGPLIDQLENVCEKVGNPISPDVTEALREAQQIVIKLFRNKDVTDRDHECLAELFGILKAQVLE</sequence>
<evidence type="ECO:0000256" key="6">
    <source>
        <dbReference type="ARBA" id="ARBA00030452"/>
    </source>
</evidence>
<dbReference type="AlphaFoldDB" id="A0A7E4VC24"/>
<keyword evidence="5" id="KW-0833">Ubl conjugation pathway</keyword>
<evidence type="ECO:0000256" key="1">
    <source>
        <dbReference type="ARBA" id="ARBA00003950"/>
    </source>
</evidence>
<evidence type="ECO:0000256" key="7">
    <source>
        <dbReference type="SAM" id="MobiDB-lite"/>
    </source>
</evidence>
<reference evidence="12" key="2">
    <citation type="submission" date="2020-10" db="UniProtKB">
        <authorList>
            <consortium name="WormBaseParasite"/>
        </authorList>
    </citation>
    <scope>IDENTIFICATION</scope>
</reference>
<keyword evidence="11" id="KW-1185">Reference proteome</keyword>
<accession>A0A7E4VC24</accession>
<evidence type="ECO:0000256" key="2">
    <source>
        <dbReference type="ARBA" id="ARBA00010789"/>
    </source>
</evidence>
<dbReference type="GO" id="GO:0032434">
    <property type="term" value="P:regulation of proteasomal ubiquitin-dependent protein catabolic process"/>
    <property type="evidence" value="ECO:0007669"/>
    <property type="project" value="TreeGrafter"/>
</dbReference>
<dbReference type="InterPro" id="IPR056761">
    <property type="entry name" value="Ufl1-like_C"/>
</dbReference>
<evidence type="ECO:0000259" key="8">
    <source>
        <dbReference type="Pfam" id="PF09743"/>
    </source>
</evidence>
<dbReference type="GO" id="GO:0061666">
    <property type="term" value="F:UFM1 ligase activity"/>
    <property type="evidence" value="ECO:0007669"/>
    <property type="project" value="InterPro"/>
</dbReference>
<dbReference type="GO" id="GO:0005789">
    <property type="term" value="C:endoplasmic reticulum membrane"/>
    <property type="evidence" value="ECO:0007669"/>
    <property type="project" value="TreeGrafter"/>
</dbReference>
<evidence type="ECO:0000313" key="11">
    <source>
        <dbReference type="Proteomes" id="UP000492821"/>
    </source>
</evidence>
<evidence type="ECO:0000259" key="9">
    <source>
        <dbReference type="Pfam" id="PF23659"/>
    </source>
</evidence>
<evidence type="ECO:0000259" key="10">
    <source>
        <dbReference type="Pfam" id="PF25041"/>
    </source>
</evidence>
<evidence type="ECO:0000256" key="5">
    <source>
        <dbReference type="ARBA" id="ARBA00022786"/>
    </source>
</evidence>
<dbReference type="Proteomes" id="UP000492821">
    <property type="component" value="Unassembled WGS sequence"/>
</dbReference>
<evidence type="ECO:0000313" key="12">
    <source>
        <dbReference type="WBParaSite" id="Pan_g19161.t1"/>
    </source>
</evidence>
<organism evidence="11 12">
    <name type="scientific">Panagrellus redivivus</name>
    <name type="common">Microworm</name>
    <dbReference type="NCBI Taxonomy" id="6233"/>
    <lineage>
        <taxon>Eukaryota</taxon>
        <taxon>Metazoa</taxon>
        <taxon>Ecdysozoa</taxon>
        <taxon>Nematoda</taxon>
        <taxon>Chromadorea</taxon>
        <taxon>Rhabditida</taxon>
        <taxon>Tylenchina</taxon>
        <taxon>Panagrolaimomorpha</taxon>
        <taxon>Panagrolaimoidea</taxon>
        <taxon>Panagrolaimidae</taxon>
        <taxon>Panagrellus</taxon>
    </lineage>
</organism>
<dbReference type="Pfam" id="PF09743">
    <property type="entry name" value="E3_UFM1_ligase"/>
    <property type="match status" value="1"/>
</dbReference>
<reference evidence="11" key="1">
    <citation type="journal article" date="2013" name="Genetics">
        <title>The draft genome and transcriptome of Panagrellus redivivus are shaped by the harsh demands of a free-living lifestyle.</title>
        <authorList>
            <person name="Srinivasan J."/>
            <person name="Dillman A.R."/>
            <person name="Macchietto M.G."/>
            <person name="Heikkinen L."/>
            <person name="Lakso M."/>
            <person name="Fracchia K.M."/>
            <person name="Antoshechkin I."/>
            <person name="Mortazavi A."/>
            <person name="Wong G."/>
            <person name="Sternberg P.W."/>
        </authorList>
    </citation>
    <scope>NUCLEOTIDE SEQUENCE [LARGE SCALE GENOMIC DNA]</scope>
    <source>
        <strain evidence="11">MT8872</strain>
    </source>
</reference>
<dbReference type="Pfam" id="PF23659">
    <property type="entry name" value="UFL1"/>
    <property type="match status" value="1"/>
</dbReference>
<protein>
    <recommendedName>
        <fullName evidence="3">E3 UFM1-protein ligase 1 homolog</fullName>
    </recommendedName>
    <alternativeName>
        <fullName evidence="6">E3 UFM1-protein transferase 1 homolog</fullName>
    </alternativeName>
</protein>
<feature type="domain" description="E3 UFM1-protein ligase-like C-terminal" evidence="10">
    <location>
        <begin position="633"/>
        <end position="722"/>
    </location>
</feature>
<feature type="domain" description="E3 UFM1-protein ligase 1-like N-terminal" evidence="8">
    <location>
        <begin position="7"/>
        <end position="280"/>
    </location>
</feature>
<feature type="compositionally biased region" description="Basic and acidic residues" evidence="7">
    <location>
        <begin position="398"/>
        <end position="412"/>
    </location>
</feature>
<feature type="region of interest" description="Disordered" evidence="7">
    <location>
        <begin position="398"/>
        <end position="452"/>
    </location>
</feature>
<dbReference type="PANTHER" id="PTHR31057">
    <property type="entry name" value="E3 UFM1-PROTEIN LIGASE 1"/>
    <property type="match status" value="1"/>
</dbReference>
<feature type="domain" description="E3 UFM1-protein ligase 1-like" evidence="9">
    <location>
        <begin position="515"/>
        <end position="624"/>
    </location>
</feature>
<evidence type="ECO:0000256" key="3">
    <source>
        <dbReference type="ARBA" id="ARBA00014160"/>
    </source>
</evidence>
<dbReference type="WBParaSite" id="Pan_g19161.t1">
    <property type="protein sequence ID" value="Pan_g19161.t1"/>
    <property type="gene ID" value="Pan_g19161"/>
</dbReference>
<dbReference type="InterPro" id="IPR056579">
    <property type="entry name" value="Ufl1_N"/>
</dbReference>
<dbReference type="InterPro" id="IPR056580">
    <property type="entry name" value="Ufl1_dom"/>
</dbReference>
<name>A0A7E4VC24_PANRE</name>
<comment type="similarity">
    <text evidence="2">Belongs to the UFL1 family.</text>
</comment>
<evidence type="ECO:0000256" key="4">
    <source>
        <dbReference type="ARBA" id="ARBA00022679"/>
    </source>
</evidence>
<dbReference type="InterPro" id="IPR018611">
    <property type="entry name" value="Ufl1"/>
</dbReference>
<keyword evidence="4" id="KW-0808">Transferase</keyword>
<dbReference type="Pfam" id="PF25041">
    <property type="entry name" value="UFL1_C"/>
    <property type="match status" value="1"/>
</dbReference>
<comment type="function">
    <text evidence="1">E3 UFM1-protein ligase that mediates ufmylation of target proteins.</text>
</comment>
<dbReference type="PANTHER" id="PTHR31057:SF0">
    <property type="entry name" value="E3 UFM1-PROTEIN LIGASE 1"/>
    <property type="match status" value="1"/>
</dbReference>
<dbReference type="GO" id="GO:0034976">
    <property type="term" value="P:response to endoplasmic reticulum stress"/>
    <property type="evidence" value="ECO:0007669"/>
    <property type="project" value="TreeGrafter"/>
</dbReference>
<proteinExistence type="inferred from homology"/>
<dbReference type="GO" id="GO:1990592">
    <property type="term" value="P:protein K69-linked ufmylation"/>
    <property type="evidence" value="ECO:0007669"/>
    <property type="project" value="TreeGrafter"/>
</dbReference>